<evidence type="ECO:0000313" key="1">
    <source>
        <dbReference type="EMBL" id="KZS97650.1"/>
    </source>
</evidence>
<keyword evidence="2" id="KW-1185">Reference proteome</keyword>
<name>A0A164ZE62_9AGAM</name>
<reference evidence="1 2" key="1">
    <citation type="journal article" date="2016" name="Mol. Biol. Evol.">
        <title>Comparative Genomics of Early-Diverging Mushroom-Forming Fungi Provides Insights into the Origins of Lignocellulose Decay Capabilities.</title>
        <authorList>
            <person name="Nagy L.G."/>
            <person name="Riley R."/>
            <person name="Tritt A."/>
            <person name="Adam C."/>
            <person name="Daum C."/>
            <person name="Floudas D."/>
            <person name="Sun H."/>
            <person name="Yadav J.S."/>
            <person name="Pangilinan J."/>
            <person name="Larsson K.H."/>
            <person name="Matsuura K."/>
            <person name="Barry K."/>
            <person name="Labutti K."/>
            <person name="Kuo R."/>
            <person name="Ohm R.A."/>
            <person name="Bhattacharya S.S."/>
            <person name="Shirouzu T."/>
            <person name="Yoshinaga Y."/>
            <person name="Martin F.M."/>
            <person name="Grigoriev I.V."/>
            <person name="Hibbett D.S."/>
        </authorList>
    </citation>
    <scope>NUCLEOTIDE SEQUENCE [LARGE SCALE GENOMIC DNA]</scope>
    <source>
        <strain evidence="1 2">HHB9708</strain>
    </source>
</reference>
<protein>
    <submittedName>
        <fullName evidence="1">Uncharacterized protein</fullName>
    </submittedName>
</protein>
<accession>A0A164ZE62</accession>
<evidence type="ECO:0000313" key="2">
    <source>
        <dbReference type="Proteomes" id="UP000076722"/>
    </source>
</evidence>
<sequence length="199" mass="21801">MCWVNGYPSRSACVAGLCSLPLGESLVRSAVVESLVRVRATVIQPHLPMAGLCVLRTESTFLFGLKESLVRAVDPHPGLNRSRCSLSSGQNAMVSSDPSERLVRASPHLQSASLNHESWYDHTCRVINLGGGVFTIPPPSSLNASLLTQSMGKWVAKVYFMTTLYSSNFLKAQVKSTSNSRSWIWQQELCHSHRKDAVA</sequence>
<dbReference type="AlphaFoldDB" id="A0A164ZE62"/>
<organism evidence="1 2">
    <name type="scientific">Sistotremastrum niveocremeum HHB9708</name>
    <dbReference type="NCBI Taxonomy" id="1314777"/>
    <lineage>
        <taxon>Eukaryota</taxon>
        <taxon>Fungi</taxon>
        <taxon>Dikarya</taxon>
        <taxon>Basidiomycota</taxon>
        <taxon>Agaricomycotina</taxon>
        <taxon>Agaricomycetes</taxon>
        <taxon>Sistotremastrales</taxon>
        <taxon>Sistotremastraceae</taxon>
        <taxon>Sertulicium</taxon>
        <taxon>Sertulicium niveocremeum</taxon>
    </lineage>
</organism>
<gene>
    <name evidence="1" type="ORF">SISNIDRAFT_462669</name>
</gene>
<dbReference type="Proteomes" id="UP000076722">
    <property type="component" value="Unassembled WGS sequence"/>
</dbReference>
<dbReference type="EMBL" id="KV419396">
    <property type="protein sequence ID" value="KZS97650.1"/>
    <property type="molecule type" value="Genomic_DNA"/>
</dbReference>
<proteinExistence type="predicted"/>